<keyword evidence="9" id="KW-0234">DNA repair</keyword>
<name>A0A176W3K9_MARPO</name>
<dbReference type="SUPFAM" id="SSF52425">
    <property type="entry name" value="Cryptochrome/photolyase, N-terminal domain"/>
    <property type="match status" value="1"/>
</dbReference>
<dbReference type="Proteomes" id="UP000077202">
    <property type="component" value="Unassembled WGS sequence"/>
</dbReference>
<evidence type="ECO:0000256" key="4">
    <source>
        <dbReference type="ARBA" id="ARBA00014046"/>
    </source>
</evidence>
<accession>A0A176W3K9</accession>
<evidence type="ECO:0000256" key="5">
    <source>
        <dbReference type="ARBA" id="ARBA00022630"/>
    </source>
</evidence>
<proteinExistence type="inferred from homology"/>
<sequence>MVDLAGLWSGGDDDATADSPPLSCRFLLTLCGSLATSPASLRRSAVDFSSAVEFPGQGVCADFRCHLRGRSMSSTPKRKARVLQPSIKSALAGTKKEIEELEPAVKKLHQDVKKVAKSEGELDIVNVRSEFKVVEEVHKSRVRVLKEGDGTRKGPILYWMSRDQRSRDNWALLYAVQEAKKRGVSVAVVFNLVDNFLDAKARHFGFMLRGLRVVEKNLQAVEIPFFLFRGKAQETIPAFAEECGASVVVMDFSPMRIGRVWREELCANSGPSVAVHEVDAHNVVPVWEASPKLEYGARTIRTKIHKLLPEYLTDFPILKNSGQQWTSTPPPPVKWDELIDDVLSIGAEVPEVDWCVPGEDAAMEHLLGSKNGFLTKRLAKYEFRNDPTKTSSLSNISPYLHYGQIAPQRAALECRNHRKQHLKAQNFCYYQPNYDNVKGAWDWAQKSLREHASDKREFVYTQEQLEKGKTHETLWNAAQLEMVHYGKMHGFMRMYWAKKILEWTESPEEALRIAIYLNDKYELDGRDPNGYVGCMWSICGIHDQGWKERPVFGKIRYMNLAGCKRKFNVDGYVAYVDRLVSLAKKKAKDSVKIAAAHKMS</sequence>
<evidence type="ECO:0000256" key="9">
    <source>
        <dbReference type="ARBA" id="ARBA00023204"/>
    </source>
</evidence>
<dbReference type="PROSITE" id="PS51645">
    <property type="entry name" value="PHR_CRY_ALPHA_BETA"/>
    <property type="match status" value="1"/>
</dbReference>
<evidence type="ECO:0000313" key="14">
    <source>
        <dbReference type="EMBL" id="OAE27614.1"/>
    </source>
</evidence>
<dbReference type="GO" id="GO:0000719">
    <property type="term" value="P:photoreactive repair"/>
    <property type="evidence" value="ECO:0007669"/>
    <property type="project" value="TreeGrafter"/>
</dbReference>
<comment type="cofactor">
    <cofactor evidence="1">
        <name>FAD</name>
        <dbReference type="ChEBI" id="CHEBI:57692"/>
    </cofactor>
</comment>
<evidence type="ECO:0000256" key="10">
    <source>
        <dbReference type="ARBA" id="ARBA00023239"/>
    </source>
</evidence>
<keyword evidence="7" id="KW-0274">FAD</keyword>
<dbReference type="NCBIfam" id="TIGR00591">
    <property type="entry name" value="phr2"/>
    <property type="match status" value="1"/>
</dbReference>
<feature type="domain" description="Photolyase/cryptochrome alpha/beta" evidence="13">
    <location>
        <begin position="154"/>
        <end position="286"/>
    </location>
</feature>
<evidence type="ECO:0000259" key="13">
    <source>
        <dbReference type="PROSITE" id="PS51645"/>
    </source>
</evidence>
<evidence type="ECO:0000256" key="2">
    <source>
        <dbReference type="ARBA" id="ARBA00006409"/>
    </source>
</evidence>
<evidence type="ECO:0000256" key="6">
    <source>
        <dbReference type="ARBA" id="ARBA00022763"/>
    </source>
</evidence>
<keyword evidence="15" id="KW-1185">Reference proteome</keyword>
<comment type="similarity">
    <text evidence="2">Belongs to the DNA photolyase class-2 family.</text>
</comment>
<dbReference type="InterPro" id="IPR014729">
    <property type="entry name" value="Rossmann-like_a/b/a_fold"/>
</dbReference>
<evidence type="ECO:0000256" key="1">
    <source>
        <dbReference type="ARBA" id="ARBA00001974"/>
    </source>
</evidence>
<evidence type="ECO:0000256" key="12">
    <source>
        <dbReference type="ARBA" id="ARBA00033999"/>
    </source>
</evidence>
<dbReference type="InterPro" id="IPR036155">
    <property type="entry name" value="Crypto/Photolyase_N_sf"/>
</dbReference>
<dbReference type="AlphaFoldDB" id="A0A176W3K9"/>
<dbReference type="InterPro" id="IPR036134">
    <property type="entry name" value="Crypto/Photolyase_FAD-like_sf"/>
</dbReference>
<dbReference type="GO" id="GO:0003904">
    <property type="term" value="F:deoxyribodipyrimidine photo-lyase activity"/>
    <property type="evidence" value="ECO:0007669"/>
    <property type="project" value="UniProtKB-EC"/>
</dbReference>
<evidence type="ECO:0000256" key="7">
    <source>
        <dbReference type="ARBA" id="ARBA00022827"/>
    </source>
</evidence>
<dbReference type="Pfam" id="PF00875">
    <property type="entry name" value="DNA_photolyase"/>
    <property type="match status" value="1"/>
</dbReference>
<dbReference type="EC" id="4.1.99.3" evidence="3"/>
<dbReference type="InterPro" id="IPR052219">
    <property type="entry name" value="Photolyase_Class-2"/>
</dbReference>
<dbReference type="FunFam" id="1.10.579.10:FF:000002">
    <property type="entry name" value="Deoxyribodipyrimidine photolyase"/>
    <property type="match status" value="1"/>
</dbReference>
<dbReference type="Gene3D" id="1.10.579.10">
    <property type="entry name" value="DNA Cyclobutane Dipyrimidine Photolyase, subunit A, domain 3"/>
    <property type="match status" value="1"/>
</dbReference>
<dbReference type="InterPro" id="IPR032673">
    <property type="entry name" value="DNA_photolyase_2_CS"/>
</dbReference>
<dbReference type="EMBL" id="LVLJ01001858">
    <property type="protein sequence ID" value="OAE27614.1"/>
    <property type="molecule type" value="Genomic_DNA"/>
</dbReference>
<keyword evidence="8" id="KW-0238">DNA-binding</keyword>
<evidence type="ECO:0000256" key="3">
    <source>
        <dbReference type="ARBA" id="ARBA00013149"/>
    </source>
</evidence>
<comment type="caution">
    <text evidence="14">The sequence shown here is derived from an EMBL/GenBank/DDBJ whole genome shotgun (WGS) entry which is preliminary data.</text>
</comment>
<comment type="catalytic activity">
    <reaction evidence="12">
        <text>cyclobutadipyrimidine (in DNA) = 2 pyrimidine residues (in DNA).</text>
        <dbReference type="EC" id="4.1.99.3"/>
    </reaction>
</comment>
<evidence type="ECO:0000256" key="11">
    <source>
        <dbReference type="ARBA" id="ARBA00031671"/>
    </source>
</evidence>
<dbReference type="SUPFAM" id="SSF48173">
    <property type="entry name" value="Cryptochrome/photolyase FAD-binding domain"/>
    <property type="match status" value="1"/>
</dbReference>
<protein>
    <recommendedName>
        <fullName evidence="4">Deoxyribodipyrimidine photo-lyase</fullName>
        <ecNumber evidence="3">4.1.99.3</ecNumber>
    </recommendedName>
    <alternativeName>
        <fullName evidence="11">DNA photolyase</fullName>
    </alternativeName>
</protein>
<organism evidence="14 15">
    <name type="scientific">Marchantia polymorpha subsp. ruderalis</name>
    <dbReference type="NCBI Taxonomy" id="1480154"/>
    <lineage>
        <taxon>Eukaryota</taxon>
        <taxon>Viridiplantae</taxon>
        <taxon>Streptophyta</taxon>
        <taxon>Embryophyta</taxon>
        <taxon>Marchantiophyta</taxon>
        <taxon>Marchantiopsida</taxon>
        <taxon>Marchantiidae</taxon>
        <taxon>Marchantiales</taxon>
        <taxon>Marchantiaceae</taxon>
        <taxon>Marchantia</taxon>
    </lineage>
</organism>
<dbReference type="PROSITE" id="PS01084">
    <property type="entry name" value="DNA_PHOTOLYASES_2_2"/>
    <property type="match status" value="1"/>
</dbReference>
<keyword evidence="10" id="KW-0456">Lyase</keyword>
<keyword evidence="5" id="KW-0285">Flavoprotein</keyword>
<dbReference type="PANTHER" id="PTHR10211:SF0">
    <property type="entry name" value="DEOXYRIBODIPYRIMIDINE PHOTO-LYASE"/>
    <property type="match status" value="1"/>
</dbReference>
<evidence type="ECO:0000313" key="15">
    <source>
        <dbReference type="Proteomes" id="UP000077202"/>
    </source>
</evidence>
<dbReference type="InterPro" id="IPR006050">
    <property type="entry name" value="DNA_photolyase_N"/>
</dbReference>
<reference evidence="14" key="1">
    <citation type="submission" date="2016-03" db="EMBL/GenBank/DDBJ databases">
        <title>Mechanisms controlling the formation of the plant cell surface in tip-growing cells are functionally conserved among land plants.</title>
        <authorList>
            <person name="Honkanen S."/>
            <person name="Jones V.A."/>
            <person name="Morieri G."/>
            <person name="Champion C."/>
            <person name="Hetherington A.J."/>
            <person name="Kelly S."/>
            <person name="Saint-Marcoux D."/>
            <person name="Proust H."/>
            <person name="Prescott H."/>
            <person name="Dolan L."/>
        </authorList>
    </citation>
    <scope>NUCLEOTIDE SEQUENCE [LARGE SCALE GENOMIC DNA]</scope>
    <source>
        <tissue evidence="14">Whole gametophyte</tissue>
    </source>
</reference>
<dbReference type="Gene3D" id="3.40.50.620">
    <property type="entry name" value="HUPs"/>
    <property type="match status" value="1"/>
</dbReference>
<dbReference type="InterPro" id="IPR008148">
    <property type="entry name" value="DNA_photolyase_2"/>
</dbReference>
<dbReference type="GO" id="GO:0003677">
    <property type="term" value="F:DNA binding"/>
    <property type="evidence" value="ECO:0007669"/>
    <property type="project" value="UniProtKB-KW"/>
</dbReference>
<dbReference type="Gene3D" id="1.25.40.80">
    <property type="match status" value="1"/>
</dbReference>
<dbReference type="PANTHER" id="PTHR10211">
    <property type="entry name" value="DEOXYRIBODIPYRIMIDINE PHOTOLYASE"/>
    <property type="match status" value="1"/>
</dbReference>
<dbReference type="FunFam" id="3.40.50.620:FF:000110">
    <property type="entry name" value="Deoxyribodipyrimidine photolyase"/>
    <property type="match status" value="1"/>
</dbReference>
<keyword evidence="6" id="KW-0227">DNA damage</keyword>
<gene>
    <name evidence="14" type="ORF">AXG93_2520s1100</name>
</gene>
<evidence type="ECO:0000256" key="8">
    <source>
        <dbReference type="ARBA" id="ARBA00023125"/>
    </source>
</evidence>